<evidence type="ECO:0008006" key="4">
    <source>
        <dbReference type="Google" id="ProtNLM"/>
    </source>
</evidence>
<feature type="chain" id="PRO_5035215100" description="Secreted protein" evidence="1">
    <location>
        <begin position="18"/>
        <end position="85"/>
    </location>
</feature>
<keyword evidence="3" id="KW-1185">Reference proteome</keyword>
<reference evidence="2" key="1">
    <citation type="journal article" date="2021" name="bioRxiv">
        <title>Whole Genome Assembly and Annotation of Northern Wild Rice, Zizania palustris L., Supports a Whole Genome Duplication in the Zizania Genus.</title>
        <authorList>
            <person name="Haas M."/>
            <person name="Kono T."/>
            <person name="Macchietto M."/>
            <person name="Millas R."/>
            <person name="McGilp L."/>
            <person name="Shao M."/>
            <person name="Duquette J."/>
            <person name="Hirsch C.N."/>
            <person name="Kimball J."/>
        </authorList>
    </citation>
    <scope>NUCLEOTIDE SEQUENCE</scope>
    <source>
        <tissue evidence="2">Fresh leaf tissue</tissue>
    </source>
</reference>
<evidence type="ECO:0000313" key="2">
    <source>
        <dbReference type="EMBL" id="KAG8057574.1"/>
    </source>
</evidence>
<protein>
    <recommendedName>
        <fullName evidence="4">Secreted protein</fullName>
    </recommendedName>
</protein>
<gene>
    <name evidence="2" type="ORF">GUJ93_ZPchr0002g26082</name>
</gene>
<dbReference type="Proteomes" id="UP000729402">
    <property type="component" value="Unassembled WGS sequence"/>
</dbReference>
<dbReference type="EMBL" id="JAAALK010000287">
    <property type="protein sequence ID" value="KAG8057574.1"/>
    <property type="molecule type" value="Genomic_DNA"/>
</dbReference>
<proteinExistence type="predicted"/>
<feature type="signal peptide" evidence="1">
    <location>
        <begin position="1"/>
        <end position="17"/>
    </location>
</feature>
<accession>A0A8J5VV80</accession>
<comment type="caution">
    <text evidence="2">The sequence shown here is derived from an EMBL/GenBank/DDBJ whole genome shotgun (WGS) entry which is preliminary data.</text>
</comment>
<name>A0A8J5VV80_ZIZPA</name>
<organism evidence="2 3">
    <name type="scientific">Zizania palustris</name>
    <name type="common">Northern wild rice</name>
    <dbReference type="NCBI Taxonomy" id="103762"/>
    <lineage>
        <taxon>Eukaryota</taxon>
        <taxon>Viridiplantae</taxon>
        <taxon>Streptophyta</taxon>
        <taxon>Embryophyta</taxon>
        <taxon>Tracheophyta</taxon>
        <taxon>Spermatophyta</taxon>
        <taxon>Magnoliopsida</taxon>
        <taxon>Liliopsida</taxon>
        <taxon>Poales</taxon>
        <taxon>Poaceae</taxon>
        <taxon>BOP clade</taxon>
        <taxon>Oryzoideae</taxon>
        <taxon>Oryzeae</taxon>
        <taxon>Zizaniinae</taxon>
        <taxon>Zizania</taxon>
    </lineage>
</organism>
<dbReference type="AlphaFoldDB" id="A0A8J5VV80"/>
<sequence>MDSTLLLYASFLAETAALEASGPARRRRGGAVCSGDARASHTGVTAWHRNSSSRREQKRRTSGLILQASCNSAATFVLASQLGMW</sequence>
<keyword evidence="1" id="KW-0732">Signal</keyword>
<evidence type="ECO:0000313" key="3">
    <source>
        <dbReference type="Proteomes" id="UP000729402"/>
    </source>
</evidence>
<reference evidence="2" key="2">
    <citation type="submission" date="2021-02" db="EMBL/GenBank/DDBJ databases">
        <authorList>
            <person name="Kimball J.A."/>
            <person name="Haas M.W."/>
            <person name="Macchietto M."/>
            <person name="Kono T."/>
            <person name="Duquette J."/>
            <person name="Shao M."/>
        </authorList>
    </citation>
    <scope>NUCLEOTIDE SEQUENCE</scope>
    <source>
        <tissue evidence="2">Fresh leaf tissue</tissue>
    </source>
</reference>
<evidence type="ECO:0000256" key="1">
    <source>
        <dbReference type="SAM" id="SignalP"/>
    </source>
</evidence>